<dbReference type="InterPro" id="IPR000064">
    <property type="entry name" value="NLP_P60_dom"/>
</dbReference>
<dbReference type="InterPro" id="IPR008258">
    <property type="entry name" value="Transglycosylase_SLT_dom_1"/>
</dbReference>
<keyword evidence="5" id="KW-0788">Thiol protease</keyword>
<evidence type="ECO:0000313" key="7">
    <source>
        <dbReference type="EMBL" id="MCD5309835.1"/>
    </source>
</evidence>
<keyword evidence="8" id="KW-1185">Reference proteome</keyword>
<protein>
    <submittedName>
        <fullName evidence="7">Transglycosylase SLT domain-containing protein</fullName>
    </submittedName>
</protein>
<dbReference type="PROSITE" id="PS51935">
    <property type="entry name" value="NLPC_P60"/>
    <property type="match status" value="1"/>
</dbReference>
<proteinExistence type="inferred from homology"/>
<dbReference type="GO" id="GO:0016020">
    <property type="term" value="C:membrane"/>
    <property type="evidence" value="ECO:0007669"/>
    <property type="project" value="InterPro"/>
</dbReference>
<dbReference type="PANTHER" id="PTHR47053:SF1">
    <property type="entry name" value="MUREIN DD-ENDOPEPTIDASE MEPH-RELATED"/>
    <property type="match status" value="1"/>
</dbReference>
<dbReference type="Gene3D" id="1.10.530.10">
    <property type="match status" value="1"/>
</dbReference>
<dbReference type="GO" id="GO:0008234">
    <property type="term" value="F:cysteine-type peptidase activity"/>
    <property type="evidence" value="ECO:0007669"/>
    <property type="project" value="UniProtKB-KW"/>
</dbReference>
<evidence type="ECO:0000256" key="2">
    <source>
        <dbReference type="ARBA" id="ARBA00007734"/>
    </source>
</evidence>
<comment type="similarity">
    <text evidence="1">Belongs to the peptidase C40 family.</text>
</comment>
<keyword evidence="4" id="KW-0378">Hydrolase</keyword>
<dbReference type="SUPFAM" id="SSF54001">
    <property type="entry name" value="Cysteine proteinases"/>
    <property type="match status" value="1"/>
</dbReference>
<feature type="domain" description="NlpC/P60" evidence="6">
    <location>
        <begin position="61"/>
        <end position="183"/>
    </location>
</feature>
<sequence>MSEGMSAVLGRISQIESLINPQRVSAAPTTSTAAPAETTEFDDLVDLVNGTKSRTGAPASESLADKAISIAKQYLGVAYKWGGNDPETGLDCSGFTRLVFGQLGVQLPRTSAAQATVGTKVSSLAAARPGDLLFFNSPVSHVGIYLGEGKMIDAPKAGDVVRIRDVYETPSQIRRVLNAPESSGPDPLARTLAQLNGSSELGSTPYAKIFEAAGKKYGLDPALLSAVARTESNYNASARSPAGALGLMQIMPGTARELGVDPMVPAQAVDGAARYLSDQLRTFGRVDLALAAYNAGPGAVRKYDGVPPYNETENYVRRVQNAWGQLR</sequence>
<dbReference type="Proteomes" id="UP001138997">
    <property type="component" value="Unassembled WGS sequence"/>
</dbReference>
<dbReference type="PROSITE" id="PS00922">
    <property type="entry name" value="TRANSGLYCOSYLASE"/>
    <property type="match status" value="1"/>
</dbReference>
<dbReference type="RefSeq" id="WP_231438752.1">
    <property type="nucleotide sequence ID" value="NZ_JAJOMB010000001.1"/>
</dbReference>
<dbReference type="GO" id="GO:0008933">
    <property type="term" value="F:peptidoglycan lytic transglycosylase activity"/>
    <property type="evidence" value="ECO:0007669"/>
    <property type="project" value="InterPro"/>
</dbReference>
<dbReference type="InterPro" id="IPR051202">
    <property type="entry name" value="Peptidase_C40"/>
</dbReference>
<dbReference type="Gene3D" id="3.90.1720.10">
    <property type="entry name" value="endopeptidase domain like (from Nostoc punctiforme)"/>
    <property type="match status" value="1"/>
</dbReference>
<evidence type="ECO:0000256" key="1">
    <source>
        <dbReference type="ARBA" id="ARBA00007074"/>
    </source>
</evidence>
<dbReference type="Pfam" id="PF01464">
    <property type="entry name" value="SLT"/>
    <property type="match status" value="1"/>
</dbReference>
<comment type="similarity">
    <text evidence="2">Belongs to the transglycosylase Slt family.</text>
</comment>
<accession>A0A9X1SSP7</accession>
<evidence type="ECO:0000313" key="8">
    <source>
        <dbReference type="Proteomes" id="UP001138997"/>
    </source>
</evidence>
<keyword evidence="3" id="KW-0645">Protease</keyword>
<dbReference type="GO" id="GO:0000270">
    <property type="term" value="P:peptidoglycan metabolic process"/>
    <property type="evidence" value="ECO:0007669"/>
    <property type="project" value="InterPro"/>
</dbReference>
<dbReference type="SUPFAM" id="SSF53955">
    <property type="entry name" value="Lysozyme-like"/>
    <property type="match status" value="1"/>
</dbReference>
<dbReference type="InterPro" id="IPR023346">
    <property type="entry name" value="Lysozyme-like_dom_sf"/>
</dbReference>
<reference evidence="7" key="1">
    <citation type="submission" date="2021-11" db="EMBL/GenBank/DDBJ databases">
        <title>Streptomyces corallinus and Kineosporia corallina sp. nov., two new coral-derived marine actinobacteria.</title>
        <authorList>
            <person name="Buangrab K."/>
            <person name="Sutthacheep M."/>
            <person name="Yeemin T."/>
            <person name="Harunari E."/>
            <person name="Igarashi Y."/>
            <person name="Sripreechasak P."/>
            <person name="Kanchanasin P."/>
            <person name="Tanasupawat S."/>
            <person name="Phongsopitanun W."/>
        </authorList>
    </citation>
    <scope>NUCLEOTIDE SEQUENCE</scope>
    <source>
        <strain evidence="7">JCM 31032</strain>
    </source>
</reference>
<evidence type="ECO:0000256" key="3">
    <source>
        <dbReference type="ARBA" id="ARBA00022670"/>
    </source>
</evidence>
<dbReference type="CDD" id="cd00254">
    <property type="entry name" value="LT-like"/>
    <property type="match status" value="1"/>
</dbReference>
<dbReference type="EMBL" id="JAJOMB010000001">
    <property type="protein sequence ID" value="MCD5309835.1"/>
    <property type="molecule type" value="Genomic_DNA"/>
</dbReference>
<evidence type="ECO:0000256" key="4">
    <source>
        <dbReference type="ARBA" id="ARBA00022801"/>
    </source>
</evidence>
<dbReference type="GO" id="GO:0006508">
    <property type="term" value="P:proteolysis"/>
    <property type="evidence" value="ECO:0007669"/>
    <property type="project" value="UniProtKB-KW"/>
</dbReference>
<gene>
    <name evidence="7" type="ORF">LR394_02935</name>
</gene>
<dbReference type="PANTHER" id="PTHR47053">
    <property type="entry name" value="MUREIN DD-ENDOPEPTIDASE MEPH-RELATED"/>
    <property type="match status" value="1"/>
</dbReference>
<name>A0A9X1SSP7_9ACTN</name>
<evidence type="ECO:0000259" key="6">
    <source>
        <dbReference type="PROSITE" id="PS51935"/>
    </source>
</evidence>
<comment type="caution">
    <text evidence="7">The sequence shown here is derived from an EMBL/GenBank/DDBJ whole genome shotgun (WGS) entry which is preliminary data.</text>
</comment>
<organism evidence="7 8">
    <name type="scientific">Kineosporia babensis</name>
    <dbReference type="NCBI Taxonomy" id="499548"/>
    <lineage>
        <taxon>Bacteria</taxon>
        <taxon>Bacillati</taxon>
        <taxon>Actinomycetota</taxon>
        <taxon>Actinomycetes</taxon>
        <taxon>Kineosporiales</taxon>
        <taxon>Kineosporiaceae</taxon>
        <taxon>Kineosporia</taxon>
    </lineage>
</organism>
<evidence type="ECO:0000256" key="5">
    <source>
        <dbReference type="ARBA" id="ARBA00022807"/>
    </source>
</evidence>
<dbReference type="AlphaFoldDB" id="A0A9X1SSP7"/>
<dbReference type="InterPro" id="IPR000189">
    <property type="entry name" value="Transglyc_AS"/>
</dbReference>
<dbReference type="InterPro" id="IPR038765">
    <property type="entry name" value="Papain-like_cys_pep_sf"/>
</dbReference>
<dbReference type="Pfam" id="PF00877">
    <property type="entry name" value="NLPC_P60"/>
    <property type="match status" value="1"/>
</dbReference>